<dbReference type="AlphaFoldDB" id="A0A3M7Q1J3"/>
<accession>A0A3M7Q1J3</accession>
<sequence length="80" mass="9410">MSLTSKLFRIKSSFNSKSDCISTVCHYIVWLVLKNALEYDYTNTDWIIFGKVRLFGDKKFSIISLNNSLIFECLFHFFNP</sequence>
<dbReference type="EMBL" id="REGN01007774">
    <property type="protein sequence ID" value="RNA05326.1"/>
    <property type="molecule type" value="Genomic_DNA"/>
</dbReference>
<gene>
    <name evidence="1" type="ORF">BpHYR1_050524</name>
</gene>
<evidence type="ECO:0000313" key="2">
    <source>
        <dbReference type="Proteomes" id="UP000276133"/>
    </source>
</evidence>
<comment type="caution">
    <text evidence="1">The sequence shown here is derived from an EMBL/GenBank/DDBJ whole genome shotgun (WGS) entry which is preliminary data.</text>
</comment>
<reference evidence="1 2" key="1">
    <citation type="journal article" date="2018" name="Sci. Rep.">
        <title>Genomic signatures of local adaptation to the degree of environmental predictability in rotifers.</title>
        <authorList>
            <person name="Franch-Gras L."/>
            <person name="Hahn C."/>
            <person name="Garcia-Roger E.M."/>
            <person name="Carmona M.J."/>
            <person name="Serra M."/>
            <person name="Gomez A."/>
        </authorList>
    </citation>
    <scope>NUCLEOTIDE SEQUENCE [LARGE SCALE GENOMIC DNA]</scope>
    <source>
        <strain evidence="1">HYR1</strain>
    </source>
</reference>
<organism evidence="1 2">
    <name type="scientific">Brachionus plicatilis</name>
    <name type="common">Marine rotifer</name>
    <name type="synonym">Brachionus muelleri</name>
    <dbReference type="NCBI Taxonomy" id="10195"/>
    <lineage>
        <taxon>Eukaryota</taxon>
        <taxon>Metazoa</taxon>
        <taxon>Spiralia</taxon>
        <taxon>Gnathifera</taxon>
        <taxon>Rotifera</taxon>
        <taxon>Eurotatoria</taxon>
        <taxon>Monogononta</taxon>
        <taxon>Pseudotrocha</taxon>
        <taxon>Ploima</taxon>
        <taxon>Brachionidae</taxon>
        <taxon>Brachionus</taxon>
    </lineage>
</organism>
<protein>
    <submittedName>
        <fullName evidence="1">Uncharacterized protein</fullName>
    </submittedName>
</protein>
<keyword evidence="2" id="KW-1185">Reference proteome</keyword>
<proteinExistence type="predicted"/>
<dbReference type="Proteomes" id="UP000276133">
    <property type="component" value="Unassembled WGS sequence"/>
</dbReference>
<evidence type="ECO:0000313" key="1">
    <source>
        <dbReference type="EMBL" id="RNA05326.1"/>
    </source>
</evidence>
<name>A0A3M7Q1J3_BRAPC</name>